<dbReference type="Gene3D" id="3.80.30.30">
    <property type="match status" value="1"/>
</dbReference>
<dbReference type="GO" id="GO:0003824">
    <property type="term" value="F:catalytic activity"/>
    <property type="evidence" value="ECO:0007669"/>
    <property type="project" value="InterPro"/>
</dbReference>
<reference evidence="5 6" key="1">
    <citation type="submission" date="2009-03" db="EMBL/GenBank/DDBJ databases">
        <authorList>
            <person name="Setubal J.C."/>
            <person name="Boyle S."/>
            <person name="Crasta O.R."/>
            <person name="Gillespie J.J."/>
            <person name="Kenyon R.W."/>
            <person name="Lu J."/>
            <person name="Mane S."/>
            <person name="Nagrani S."/>
            <person name="Shallom J.M."/>
            <person name="Shallom S."/>
            <person name="Shukla M."/>
            <person name="Snyder E.E."/>
            <person name="Sobral B.W."/>
            <person name="Wattam A.R."/>
            <person name="Will R."/>
            <person name="Williams K."/>
            <person name="Yoo H."/>
            <person name="Bruce D.H."/>
            <person name="Detter C."/>
            <person name="Munk C."/>
            <person name="Brettin T.S."/>
            <person name="Ficht T."/>
        </authorList>
    </citation>
    <scope>NUCLEOTIDE SEQUENCE [LARGE SCALE GENOMIC DNA]</scope>
    <source>
        <strain evidence="5 6">Cudo</strain>
    </source>
</reference>
<keyword evidence="2" id="KW-0408">Iron</keyword>
<dbReference type="NCBIfam" id="NF033668">
    <property type="entry name" value="rSAM_PA0069"/>
    <property type="match status" value="1"/>
</dbReference>
<dbReference type="AlphaFoldDB" id="C0G4D7"/>
<evidence type="ECO:0000256" key="2">
    <source>
        <dbReference type="ARBA" id="ARBA00023004"/>
    </source>
</evidence>
<evidence type="ECO:0000313" key="5">
    <source>
        <dbReference type="EMBL" id="EEH15602.1"/>
    </source>
</evidence>
<keyword evidence="1" id="KW-0479">Metal-binding</keyword>
<dbReference type="GO" id="GO:0051536">
    <property type="term" value="F:iron-sulfur cluster binding"/>
    <property type="evidence" value="ECO:0007669"/>
    <property type="project" value="UniProtKB-KW"/>
</dbReference>
<sequence>MPLFLFLICSDNCDRNRFISKLVGKQAGRRETKMAVIHQAEIIGQADRLAFGAGRAEHANAVIGEAGLRIDHARRRGRGAGINPSGRFEPTVRQEFDDGWATLEELPAFKTDVQIEKPRTIITRNDSPDISFDRSINPYRGCEHGCIYCFARPTHSYMGLSAGLDFETRLFAKPDAPRLLERELARPGYQPKTIAIGTNTDPYQPVEKKWRIMREILEVLEAANHPVGIVTKSALVVRDIDILSRMAEKGLAKVALSVTTLDAHLARTMEPRASTPSLRLQAIRRLTDAGIPASVMMGPVIPGINDHEIERILDAAYAQGAREAGYVLLRLPLEVAPLFKDWLLRNYPDRYRHVMSLVRSMRDGKDYDAEWGKRMRGTGPYAWQIGRRFEIAARKLGFNTQRLRLRTDLFEPIQKGGKQLSLF</sequence>
<dbReference type="SUPFAM" id="SSF102114">
    <property type="entry name" value="Radical SAM enzymes"/>
    <property type="match status" value="1"/>
</dbReference>
<evidence type="ECO:0000259" key="4">
    <source>
        <dbReference type="PROSITE" id="PS51918"/>
    </source>
</evidence>
<dbReference type="Pfam" id="PF04055">
    <property type="entry name" value="Radical_SAM"/>
    <property type="match status" value="1"/>
</dbReference>
<dbReference type="InterPro" id="IPR040086">
    <property type="entry name" value="MJ0683-like"/>
</dbReference>
<accession>C0G4D7</accession>
<dbReference type="PANTHER" id="PTHR43432:SF3">
    <property type="entry name" value="SLR0285 PROTEIN"/>
    <property type="match status" value="1"/>
</dbReference>
<dbReference type="InterPro" id="IPR006638">
    <property type="entry name" value="Elp3/MiaA/NifB-like_rSAM"/>
</dbReference>
<keyword evidence="3" id="KW-0411">Iron-sulfur</keyword>
<dbReference type="SFLD" id="SFLDG01084">
    <property type="entry name" value="Uncharacterised_Radical_SAM_Su"/>
    <property type="match status" value="1"/>
</dbReference>
<dbReference type="CDD" id="cd01335">
    <property type="entry name" value="Radical_SAM"/>
    <property type="match status" value="1"/>
</dbReference>
<name>C0G4D7_9HYPH</name>
<dbReference type="SMART" id="SM00729">
    <property type="entry name" value="Elp3"/>
    <property type="match status" value="1"/>
</dbReference>
<dbReference type="EMBL" id="ACJD01000001">
    <property type="protein sequence ID" value="EEH15602.1"/>
    <property type="molecule type" value="Genomic_DNA"/>
</dbReference>
<comment type="caution">
    <text evidence="5">The sequence shown here is derived from an EMBL/GenBank/DDBJ whole genome shotgun (WGS) entry which is preliminary data.</text>
</comment>
<dbReference type="GO" id="GO:0046872">
    <property type="term" value="F:metal ion binding"/>
    <property type="evidence" value="ECO:0007669"/>
    <property type="project" value="UniProtKB-KW"/>
</dbReference>
<dbReference type="Proteomes" id="UP000003678">
    <property type="component" value="Unassembled WGS sequence"/>
</dbReference>
<dbReference type="InterPro" id="IPR058240">
    <property type="entry name" value="rSAM_sf"/>
</dbReference>
<evidence type="ECO:0000313" key="6">
    <source>
        <dbReference type="Proteomes" id="UP000003678"/>
    </source>
</evidence>
<dbReference type="PROSITE" id="PS51918">
    <property type="entry name" value="RADICAL_SAM"/>
    <property type="match status" value="1"/>
</dbReference>
<feature type="domain" description="Radical SAM core" evidence="4">
    <location>
        <begin position="125"/>
        <end position="366"/>
    </location>
</feature>
<dbReference type="SFLD" id="SFLDS00029">
    <property type="entry name" value="Radical_SAM"/>
    <property type="match status" value="1"/>
</dbReference>
<proteinExistence type="predicted"/>
<evidence type="ECO:0000256" key="1">
    <source>
        <dbReference type="ARBA" id="ARBA00022723"/>
    </source>
</evidence>
<dbReference type="InterPro" id="IPR007197">
    <property type="entry name" value="rSAM"/>
</dbReference>
<organism evidence="5 6">
    <name type="scientific">Brucella ceti str. Cudo</name>
    <dbReference type="NCBI Taxonomy" id="595497"/>
    <lineage>
        <taxon>Bacteria</taxon>
        <taxon>Pseudomonadati</taxon>
        <taxon>Pseudomonadota</taxon>
        <taxon>Alphaproteobacteria</taxon>
        <taxon>Hyphomicrobiales</taxon>
        <taxon>Brucellaceae</taxon>
        <taxon>Brucella/Ochrobactrum group</taxon>
        <taxon>Brucella</taxon>
    </lineage>
</organism>
<gene>
    <name evidence="5" type="ORF">BCETI_1000557</name>
</gene>
<dbReference type="PANTHER" id="PTHR43432">
    <property type="entry name" value="SLR0285 PROTEIN"/>
    <property type="match status" value="1"/>
</dbReference>
<protein>
    <recommendedName>
        <fullName evidence="4">Radical SAM core domain-containing protein</fullName>
    </recommendedName>
</protein>
<evidence type="ECO:0000256" key="3">
    <source>
        <dbReference type="ARBA" id="ARBA00023014"/>
    </source>
</evidence>